<dbReference type="GO" id="GO:0004175">
    <property type="term" value="F:endopeptidase activity"/>
    <property type="evidence" value="ECO:0007669"/>
    <property type="project" value="UniProtKB-ARBA"/>
</dbReference>
<dbReference type="EMBL" id="LVHI01000038">
    <property type="protein sequence ID" value="OAK51487.1"/>
    <property type="molecule type" value="Genomic_DNA"/>
</dbReference>
<comment type="caution">
    <text evidence="3">The sequence shown here is derived from an EMBL/GenBank/DDBJ whole genome shotgun (WGS) entry which is preliminary data.</text>
</comment>
<protein>
    <recommendedName>
        <fullName evidence="2">CAAX prenyl protease 2/Lysostaphin resistance protein A-like domain-containing protein</fullName>
    </recommendedName>
</protein>
<feature type="transmembrane region" description="Helical" evidence="1">
    <location>
        <begin position="162"/>
        <end position="181"/>
    </location>
</feature>
<feature type="transmembrane region" description="Helical" evidence="1">
    <location>
        <begin position="92"/>
        <end position="111"/>
    </location>
</feature>
<keyword evidence="4" id="KW-1185">Reference proteome</keyword>
<keyword evidence="1" id="KW-1133">Transmembrane helix</keyword>
<feature type="transmembrane region" description="Helical" evidence="1">
    <location>
        <begin position="187"/>
        <end position="204"/>
    </location>
</feature>
<sequence>MVAEESSALDMSRKRLLLSLVLGATVIVGIYGRPPDIEIAGLDLRFGSSGPSAGDPWKWFGAALLLVVVVAVERRGLGSLLIRRPTSRDIEWVLYAFGAVMSWAWLIGLIAPQRNNDGIETVIALGVVGVLALIVTAAVTEEIVYRGFLAERLGELFGGGQAARWFGAATSLAIFVLPHLVFFGPSWLLHQLPGAAAIAAIALVRRNLPAAMLLHLLINLPMLIPTVMGG</sequence>
<evidence type="ECO:0000313" key="4">
    <source>
        <dbReference type="Proteomes" id="UP000077519"/>
    </source>
</evidence>
<evidence type="ECO:0000259" key="2">
    <source>
        <dbReference type="Pfam" id="PF02517"/>
    </source>
</evidence>
<accession>A0A177Y7L9</accession>
<organism evidence="3 4">
    <name type="scientific">Rhodococcoides kyotonense</name>
    <dbReference type="NCBI Taxonomy" id="398843"/>
    <lineage>
        <taxon>Bacteria</taxon>
        <taxon>Bacillati</taxon>
        <taxon>Actinomycetota</taxon>
        <taxon>Actinomycetes</taxon>
        <taxon>Mycobacteriales</taxon>
        <taxon>Nocardiaceae</taxon>
        <taxon>Rhodococcoides</taxon>
    </lineage>
</organism>
<dbReference type="InterPro" id="IPR003675">
    <property type="entry name" value="Rce1/LyrA-like_dom"/>
</dbReference>
<name>A0A177Y7L9_9NOCA</name>
<dbReference type="GO" id="GO:0080120">
    <property type="term" value="P:CAAX-box protein maturation"/>
    <property type="evidence" value="ECO:0007669"/>
    <property type="project" value="UniProtKB-ARBA"/>
</dbReference>
<dbReference type="Pfam" id="PF02517">
    <property type="entry name" value="Rce1-like"/>
    <property type="match status" value="1"/>
</dbReference>
<dbReference type="RefSeq" id="WP_068430661.1">
    <property type="nucleotide sequence ID" value="NZ_LVHI01000038.1"/>
</dbReference>
<dbReference type="AlphaFoldDB" id="A0A177Y7L9"/>
<feature type="transmembrane region" description="Helical" evidence="1">
    <location>
        <begin position="211"/>
        <end position="228"/>
    </location>
</feature>
<reference evidence="3 4" key="1">
    <citation type="submission" date="2016-03" db="EMBL/GenBank/DDBJ databases">
        <title>Genome sequence of Rhodococcus kyotonensis KB10.</title>
        <authorList>
            <person name="Jeong H."/>
            <person name="Hong C.E."/>
            <person name="Jo S.H."/>
            <person name="Park J.M."/>
        </authorList>
    </citation>
    <scope>NUCLEOTIDE SEQUENCE [LARGE SCALE GENOMIC DNA]</scope>
    <source>
        <strain evidence="3 4">KB10</strain>
    </source>
</reference>
<feature type="transmembrane region" description="Helical" evidence="1">
    <location>
        <begin position="56"/>
        <end position="72"/>
    </location>
</feature>
<evidence type="ECO:0000313" key="3">
    <source>
        <dbReference type="EMBL" id="OAK51487.1"/>
    </source>
</evidence>
<evidence type="ECO:0000256" key="1">
    <source>
        <dbReference type="SAM" id="Phobius"/>
    </source>
</evidence>
<feature type="transmembrane region" description="Helical" evidence="1">
    <location>
        <begin position="123"/>
        <end position="141"/>
    </location>
</feature>
<keyword evidence="1" id="KW-0472">Membrane</keyword>
<gene>
    <name evidence="3" type="ORF">A3K89_11105</name>
</gene>
<proteinExistence type="predicted"/>
<dbReference type="Proteomes" id="UP000077519">
    <property type="component" value="Unassembled WGS sequence"/>
</dbReference>
<keyword evidence="1" id="KW-0812">Transmembrane</keyword>
<feature type="domain" description="CAAX prenyl protease 2/Lysostaphin resistance protein A-like" evidence="2">
    <location>
        <begin position="127"/>
        <end position="220"/>
    </location>
</feature>